<name>A0A1M6SER1_9FLAO</name>
<dbReference type="AlphaFoldDB" id="A0A1M6SER1"/>
<organism evidence="1 2">
    <name type="scientific">Chryseobacterium polytrichastri</name>
    <dbReference type="NCBI Taxonomy" id="1302687"/>
    <lineage>
        <taxon>Bacteria</taxon>
        <taxon>Pseudomonadati</taxon>
        <taxon>Bacteroidota</taxon>
        <taxon>Flavobacteriia</taxon>
        <taxon>Flavobacteriales</taxon>
        <taxon>Weeksellaceae</taxon>
        <taxon>Chryseobacterium group</taxon>
        <taxon>Chryseobacterium</taxon>
    </lineage>
</organism>
<dbReference type="STRING" id="1302687.SAMN05444267_10047"/>
<evidence type="ECO:0000313" key="2">
    <source>
        <dbReference type="Proteomes" id="UP000184364"/>
    </source>
</evidence>
<keyword evidence="2" id="KW-1185">Reference proteome</keyword>
<dbReference type="EMBL" id="FRAV01000004">
    <property type="protein sequence ID" value="SHK43139.1"/>
    <property type="molecule type" value="Genomic_DNA"/>
</dbReference>
<reference evidence="2" key="1">
    <citation type="submission" date="2016-11" db="EMBL/GenBank/DDBJ databases">
        <authorList>
            <person name="Varghese N."/>
            <person name="Submissions S."/>
        </authorList>
    </citation>
    <scope>NUCLEOTIDE SEQUENCE [LARGE SCALE GENOMIC DNA]</scope>
    <source>
        <strain evidence="2">DSM 26899</strain>
    </source>
</reference>
<accession>A0A1M6SER1</accession>
<gene>
    <name evidence="1" type="ORF">SAMN05444267_10047</name>
</gene>
<sequence>MIIDALKHSSSGIGIRISHEIRITRGPDKSWIEFWRKDGKPVNAFDFFNMGLHIDRYNTQRTYALQK</sequence>
<proteinExistence type="predicted"/>
<dbReference type="Proteomes" id="UP000184364">
    <property type="component" value="Unassembled WGS sequence"/>
</dbReference>
<evidence type="ECO:0000313" key="1">
    <source>
        <dbReference type="EMBL" id="SHK43139.1"/>
    </source>
</evidence>
<protein>
    <submittedName>
        <fullName evidence="1">Uncharacterized protein</fullName>
    </submittedName>
</protein>